<accession>A0A437JCT9</accession>
<comment type="caution">
    <text evidence="1">The sequence shown here is derived from an EMBL/GenBank/DDBJ whole genome shotgun (WGS) entry which is preliminary data.</text>
</comment>
<dbReference type="AlphaFoldDB" id="A0A437JCT9"/>
<evidence type="ECO:0000313" key="1">
    <source>
        <dbReference type="EMBL" id="RVT43432.1"/>
    </source>
</evidence>
<evidence type="ECO:0000313" key="2">
    <source>
        <dbReference type="Proteomes" id="UP000282977"/>
    </source>
</evidence>
<gene>
    <name evidence="1" type="ORF">ENE74_02040</name>
</gene>
<dbReference type="OrthoDB" id="7570176at2"/>
<name>A0A437JCT9_9SPHN</name>
<dbReference type="Proteomes" id="UP000282977">
    <property type="component" value="Unassembled WGS sequence"/>
</dbReference>
<proteinExistence type="predicted"/>
<organism evidence="1 2">
    <name type="scientific">Sphingobium algorifonticola</name>
    <dbReference type="NCBI Taxonomy" id="2008318"/>
    <lineage>
        <taxon>Bacteria</taxon>
        <taxon>Pseudomonadati</taxon>
        <taxon>Pseudomonadota</taxon>
        <taxon>Alphaproteobacteria</taxon>
        <taxon>Sphingomonadales</taxon>
        <taxon>Sphingomonadaceae</taxon>
        <taxon>Sphingobium</taxon>
    </lineage>
</organism>
<dbReference type="EMBL" id="RZUL01000001">
    <property type="protein sequence ID" value="RVT43432.1"/>
    <property type="molecule type" value="Genomic_DNA"/>
</dbReference>
<dbReference type="RefSeq" id="WP_127688968.1">
    <property type="nucleotide sequence ID" value="NZ_RZUL01000001.1"/>
</dbReference>
<sequence>MIGWVRFTTGSVVAIVAMGQAHAGVIEYDCDTRAGRYSQVKMEQSGPDYVLRGTVNAVELLSDAQYMPVANARLQSVDGNHMVGIRITAERQQKAVKKGEVFVAFQSSNNSREPEVFGKVGMNVAVPFAIITDGKGKAKVTFAGVERILPFKIEGPVIASASCSTGQFYFKSLDMQAAASSDGVDVQR</sequence>
<protein>
    <submittedName>
        <fullName evidence="1">Uncharacterized protein</fullName>
    </submittedName>
</protein>
<keyword evidence="2" id="KW-1185">Reference proteome</keyword>
<reference evidence="1 2" key="1">
    <citation type="submission" date="2019-01" db="EMBL/GenBank/DDBJ databases">
        <authorList>
            <person name="Chen W.-M."/>
        </authorList>
    </citation>
    <scope>NUCLEOTIDE SEQUENCE [LARGE SCALE GENOMIC DNA]</scope>
    <source>
        <strain evidence="1 2">TLA-22</strain>
    </source>
</reference>